<dbReference type="SUPFAM" id="SSF52540">
    <property type="entry name" value="P-loop containing nucleoside triphosphate hydrolases"/>
    <property type="match status" value="1"/>
</dbReference>
<protein>
    <submittedName>
        <fullName evidence="3">Uncharacterized protein</fullName>
    </submittedName>
</protein>
<evidence type="ECO:0000259" key="2">
    <source>
        <dbReference type="Pfam" id="PF20469"/>
    </source>
</evidence>
<organism evidence="3 4">
    <name type="scientific">Burkholderia ubonensis subsp. mesacidophila</name>
    <dbReference type="NCBI Taxonomy" id="265293"/>
    <lineage>
        <taxon>Bacteria</taxon>
        <taxon>Pseudomonadati</taxon>
        <taxon>Pseudomonadota</taxon>
        <taxon>Betaproteobacteria</taxon>
        <taxon>Burkholderiales</taxon>
        <taxon>Burkholderiaceae</taxon>
        <taxon>Burkholderia</taxon>
        <taxon>Burkholderia cepacia complex</taxon>
    </lineage>
</organism>
<evidence type="ECO:0000313" key="4">
    <source>
        <dbReference type="Proteomes" id="UP000217994"/>
    </source>
</evidence>
<name>A0A2A4FLN3_9BURK</name>
<proteinExistence type="predicted"/>
<dbReference type="PANTHER" id="PTHR43581">
    <property type="entry name" value="ATP/GTP PHOSPHATASE"/>
    <property type="match status" value="1"/>
</dbReference>
<dbReference type="Pfam" id="PF20469">
    <property type="entry name" value="OLD-like_TOPRIM"/>
    <property type="match status" value="1"/>
</dbReference>
<reference evidence="3 4" key="1">
    <citation type="submission" date="2017-01" db="EMBL/GenBank/DDBJ databases">
        <title>Whole-Genome Shotgun Sequencing of Two beta-Proteobacterial Species in Search of the Bulgecin Biosynthetic Cluster.</title>
        <authorList>
            <person name="Horsman M.E."/>
            <person name="Marous D.R."/>
            <person name="Li R."/>
            <person name="Oliver R.A."/>
            <person name="Byun B."/>
            <person name="Emrich S.J."/>
            <person name="Boggess B."/>
            <person name="Townsend C.A."/>
            <person name="Mobashery S."/>
        </authorList>
    </citation>
    <scope>NUCLEOTIDE SEQUENCE [LARGE SCALE GENOMIC DNA]</scope>
    <source>
        <strain evidence="3 4">ATCC 31433</strain>
    </source>
</reference>
<dbReference type="InterPro" id="IPR051396">
    <property type="entry name" value="Bact_Antivir_Def_Nuclease"/>
</dbReference>
<dbReference type="AlphaFoldDB" id="A0A2A4FLN3"/>
<dbReference type="CDD" id="cd01026">
    <property type="entry name" value="TOPRIM_OLD"/>
    <property type="match status" value="1"/>
</dbReference>
<comment type="caution">
    <text evidence="3">The sequence shown here is derived from an EMBL/GenBank/DDBJ whole genome shotgun (WGS) entry which is preliminary data.</text>
</comment>
<evidence type="ECO:0000313" key="3">
    <source>
        <dbReference type="EMBL" id="PCE33592.1"/>
    </source>
</evidence>
<evidence type="ECO:0000259" key="1">
    <source>
        <dbReference type="Pfam" id="PF13175"/>
    </source>
</evidence>
<dbReference type="InterPro" id="IPR027417">
    <property type="entry name" value="P-loop_NTPase"/>
</dbReference>
<feature type="domain" description="OLD protein-like TOPRIM" evidence="2">
    <location>
        <begin position="471"/>
        <end position="536"/>
    </location>
</feature>
<dbReference type="InterPro" id="IPR034139">
    <property type="entry name" value="TOPRIM_OLD"/>
</dbReference>
<dbReference type="Pfam" id="PF13175">
    <property type="entry name" value="AAA_15"/>
    <property type="match status" value="1"/>
</dbReference>
<dbReference type="PANTHER" id="PTHR43581:SF4">
    <property type="entry name" value="ATP_GTP PHOSPHATASE"/>
    <property type="match status" value="1"/>
</dbReference>
<dbReference type="InterPro" id="IPR041685">
    <property type="entry name" value="AAA_GajA/Old/RecF-like"/>
</dbReference>
<dbReference type="RefSeq" id="WP_084908443.1">
    <property type="nucleotide sequence ID" value="NZ_CP020738.1"/>
</dbReference>
<dbReference type="GeneID" id="69002811"/>
<accession>A0A2A4FLN3</accession>
<gene>
    <name evidence="3" type="ORF">BZL54_05025</name>
</gene>
<sequence>MFIEKVQINNFRSIRNGDVSFGEISTFLGRNGVGKSTVLYALESFYNVGAQYSCLDYYNHEQTDTSIRIRITYGGLRPDEAAEFGSYVHGGKLIVTKVINQGGARYFGTLAQIPSFAELRRLGAKEKRAGMKTLIESGAVPGFPDLPTKGDDVDRVMEEYEAAHPELTEPIECETQFFGPRNVGGGKLDKFTKFVLVPAVRDAATEMEKRGAIMQLLDLIVTRRISSRQDFQEFKQEFDAKARQLYGKENLPELAELGTLVTDRLKRYAPGAELLIDFAELKPPTIPLPDAVVTVSEDNFKVPVRYNGHGLQRALILALLEQLSMTQPDPVAANDTGAAAPQEPLRLPDLILAIEEPELYLHPARSRYLAKVLRDLARRDTDAALPGIQVVCVTHSPYFVAVEHFDEVRMCRKAASTDANEPHVTTFTSFTRHQAAQRLAEVTGRPPEDFTADTFAARAAPVLNSIVNEGLFADVAVVVEGDSDVAALWAMQTAMDQKWDELGIVVVPVSGKNNIDRAVVAFQGFGIPTYFIFDGDKPKNKGATTNRTLLQLGAAAATDFPATGINRGCAVFEDNLETYLQGVAGEHYESLRDKCSAQYGYDYPNKALKNSEVMAMFLQEARAVGIEFPILQKIVEMISSIARELRIAPTGTTKPK</sequence>
<feature type="domain" description="Endonuclease GajA/Old nuclease/RecF-like AAA" evidence="1">
    <location>
        <begin position="1"/>
        <end position="400"/>
    </location>
</feature>
<dbReference type="EMBL" id="MTZU01000013">
    <property type="protein sequence ID" value="PCE33592.1"/>
    <property type="molecule type" value="Genomic_DNA"/>
</dbReference>
<dbReference type="Proteomes" id="UP000217994">
    <property type="component" value="Unassembled WGS sequence"/>
</dbReference>
<dbReference type="Gene3D" id="3.40.50.300">
    <property type="entry name" value="P-loop containing nucleotide triphosphate hydrolases"/>
    <property type="match status" value="1"/>
</dbReference>